<evidence type="ECO:0000313" key="4">
    <source>
        <dbReference type="Proteomes" id="UP000481043"/>
    </source>
</evidence>
<dbReference type="PANTHER" id="PTHR42852">
    <property type="entry name" value="THIOL:DISULFIDE INTERCHANGE PROTEIN DSBE"/>
    <property type="match status" value="1"/>
</dbReference>
<dbReference type="InterPro" id="IPR013766">
    <property type="entry name" value="Thioredoxin_domain"/>
</dbReference>
<dbReference type="GO" id="GO:0016491">
    <property type="term" value="F:oxidoreductase activity"/>
    <property type="evidence" value="ECO:0007669"/>
    <property type="project" value="InterPro"/>
</dbReference>
<dbReference type="PANTHER" id="PTHR42852:SF1">
    <property type="entry name" value="THIOREDOXIN-LIKE PROTEIN YNEN"/>
    <property type="match status" value="1"/>
</dbReference>
<feature type="domain" description="Thioredoxin" evidence="2">
    <location>
        <begin position="49"/>
        <end position="189"/>
    </location>
</feature>
<dbReference type="Proteomes" id="UP000481043">
    <property type="component" value="Unassembled WGS sequence"/>
</dbReference>
<evidence type="ECO:0000259" key="2">
    <source>
        <dbReference type="PROSITE" id="PS51352"/>
    </source>
</evidence>
<keyword evidence="1" id="KW-1015">Disulfide bond</keyword>
<proteinExistence type="predicted"/>
<keyword evidence="4" id="KW-1185">Reference proteome</keyword>
<accession>A0A6M0QBM2</accession>
<dbReference type="PROSITE" id="PS00194">
    <property type="entry name" value="THIOREDOXIN_1"/>
    <property type="match status" value="1"/>
</dbReference>
<reference evidence="3 4" key="1">
    <citation type="submission" date="2020-02" db="EMBL/GenBank/DDBJ databases">
        <title>Bacillus aquiflavi sp. nov., isolated from yellow water of strong flavor Chinese baijiu in Yibin region of China.</title>
        <authorList>
            <person name="Xie J."/>
        </authorList>
    </citation>
    <scope>NUCLEOTIDE SEQUENCE [LARGE SCALE GENOMIC DNA]</scope>
    <source>
        <strain evidence="3 4">SA4</strain>
    </source>
</reference>
<dbReference type="InterPro" id="IPR050553">
    <property type="entry name" value="Thioredoxin_ResA/DsbE_sf"/>
</dbReference>
<dbReference type="InterPro" id="IPR017937">
    <property type="entry name" value="Thioredoxin_CS"/>
</dbReference>
<dbReference type="Pfam" id="PF00578">
    <property type="entry name" value="AhpC-TSA"/>
    <property type="match status" value="1"/>
</dbReference>
<comment type="caution">
    <text evidence="3">The sequence shown here is derived from an EMBL/GenBank/DDBJ whole genome shotgun (WGS) entry which is preliminary data.</text>
</comment>
<gene>
    <name evidence="3" type="ORF">G4D63_18915</name>
</gene>
<dbReference type="GO" id="GO:0016209">
    <property type="term" value="F:antioxidant activity"/>
    <property type="evidence" value="ECO:0007669"/>
    <property type="project" value="InterPro"/>
</dbReference>
<dbReference type="AlphaFoldDB" id="A0A6M0QBM2"/>
<dbReference type="EMBL" id="JAAIWM010000009">
    <property type="protein sequence ID" value="NEY73791.1"/>
    <property type="molecule type" value="Genomic_DNA"/>
</dbReference>
<sequence length="189" mass="21130">MSRKALVIVGLVGLFGWGIYTTHFAADEFPEDLEVSSTTEIQDEVITGLQQGNKAPDFETQTLDGKTIKLSDLQGKKVILNLWATWCPPCKAEMPHMQDFYLEHQNHQVEILAINLTNAEKNTDGIEEFVVDYGLTFPIGLDPKGEIGKLYQAITIPTSYVIDSKGIIRQKIIGPMNKEMMTELVESVE</sequence>
<organism evidence="3 4">
    <name type="scientific">Bacillus mesophilus</name>
    <dbReference type="NCBI Taxonomy" id="1808955"/>
    <lineage>
        <taxon>Bacteria</taxon>
        <taxon>Bacillati</taxon>
        <taxon>Bacillota</taxon>
        <taxon>Bacilli</taxon>
        <taxon>Bacillales</taxon>
        <taxon>Bacillaceae</taxon>
        <taxon>Bacillus</taxon>
    </lineage>
</organism>
<protein>
    <submittedName>
        <fullName evidence="3">TlpA family protein disulfide reductase</fullName>
    </submittedName>
</protein>
<dbReference type="PROSITE" id="PS51352">
    <property type="entry name" value="THIOREDOXIN_2"/>
    <property type="match status" value="1"/>
</dbReference>
<dbReference type="InterPro" id="IPR036249">
    <property type="entry name" value="Thioredoxin-like_sf"/>
</dbReference>
<dbReference type="Gene3D" id="3.40.30.10">
    <property type="entry name" value="Glutaredoxin"/>
    <property type="match status" value="1"/>
</dbReference>
<name>A0A6M0QBM2_9BACI</name>
<dbReference type="InterPro" id="IPR000866">
    <property type="entry name" value="AhpC/TSA"/>
</dbReference>
<evidence type="ECO:0000256" key="1">
    <source>
        <dbReference type="ARBA" id="ARBA00023157"/>
    </source>
</evidence>
<dbReference type="CDD" id="cd02966">
    <property type="entry name" value="TlpA_like_family"/>
    <property type="match status" value="1"/>
</dbReference>
<evidence type="ECO:0000313" key="3">
    <source>
        <dbReference type="EMBL" id="NEY73791.1"/>
    </source>
</evidence>
<dbReference type="SUPFAM" id="SSF52833">
    <property type="entry name" value="Thioredoxin-like"/>
    <property type="match status" value="1"/>
</dbReference>